<evidence type="ECO:0000256" key="1">
    <source>
        <dbReference type="SAM" id="MobiDB-lite"/>
    </source>
</evidence>
<feature type="compositionally biased region" description="Acidic residues" evidence="1">
    <location>
        <begin position="573"/>
        <end position="584"/>
    </location>
</feature>
<dbReference type="InterPro" id="IPR036047">
    <property type="entry name" value="F-box-like_dom_sf"/>
</dbReference>
<dbReference type="CDD" id="cd09917">
    <property type="entry name" value="F-box_SF"/>
    <property type="match status" value="1"/>
</dbReference>
<feature type="region of interest" description="Disordered" evidence="1">
    <location>
        <begin position="1"/>
        <end position="66"/>
    </location>
</feature>
<accession>A0A238FDJ6</accession>
<dbReference type="OrthoDB" id="424465at2759"/>
<dbReference type="Gene3D" id="1.20.1280.50">
    <property type="match status" value="1"/>
</dbReference>
<dbReference type="InterPro" id="IPR041667">
    <property type="entry name" value="Cupin_8"/>
</dbReference>
<evidence type="ECO:0000259" key="2">
    <source>
        <dbReference type="PROSITE" id="PS51184"/>
    </source>
</evidence>
<dbReference type="InterPro" id="IPR003347">
    <property type="entry name" value="JmjC_dom"/>
</dbReference>
<dbReference type="EMBL" id="FMSP01000008">
    <property type="protein sequence ID" value="SCV71910.1"/>
    <property type="molecule type" value="Genomic_DNA"/>
</dbReference>
<dbReference type="PANTHER" id="PTHR12480">
    <property type="entry name" value="ARGININE DEMETHYLASE AND LYSYL-HYDROXYLASE JMJD"/>
    <property type="match status" value="1"/>
</dbReference>
<sequence length="584" mass="66272">MMLAPPTLTSTSQQLDSLSRSPMRPQQPIKRTLTATTAIEETFTPNDPSKRSKTDPKASANPNPLELKPLGNLIFRPSAHLTRTQGLGTMSALPDELLLSHIFSSLEGEDLVRAQGVSRAFFGWTRVEGIWKGLYIERTRGRLLKWHGSWRASYVRTFLLPSQLSDREDEPLPTSTITTPSHHSDVLFQPCLCAALDPCRLFRPNTFVSTIPRISGKDLLPSDLPQEPCILTDLMTTWAATDRTSPHQWTLSRLAKRFPKTLFRAEATLTTLPDYQTYHDRCEMDESPLYLFDSEYVRKTQFVDEQGVDQGLGRDYEVPECFREDLFAVMRHERPDYRWLIVGTTRSGSTWHQDPNGTSAWNAVTTGSKAWIMFPPSVTPPGVHVSEDQGQVEAPLALSEWFMSYWDFANMTYGPKAKDGALRNTMKVGICREGEVFYVPSGWWHIVVNLEPSIAVTQNYVSQRELPSVLQFMRDRPDQVSGFKRPRPEGSQVVEEEDCDEVVQDVFERFVKALRMEHGEMVERALEDIGGMKKEIAMGREDGQLQNSSKTMGMWEKVKEDHGAEGGFSFGFDGEDFEEDEEIE</sequence>
<evidence type="ECO:0000313" key="4">
    <source>
        <dbReference type="Proteomes" id="UP000198372"/>
    </source>
</evidence>
<proteinExistence type="predicted"/>
<dbReference type="SUPFAM" id="SSF81383">
    <property type="entry name" value="F-box domain"/>
    <property type="match status" value="1"/>
</dbReference>
<dbReference type="STRING" id="269621.A0A238FDJ6"/>
<dbReference type="PROSITE" id="PS51184">
    <property type="entry name" value="JMJC"/>
    <property type="match status" value="1"/>
</dbReference>
<protein>
    <submittedName>
        <fullName evidence="3">BQ2448_4604 protein</fullName>
    </submittedName>
</protein>
<dbReference type="InterPro" id="IPR050910">
    <property type="entry name" value="JMJD6_ArgDemeth/LysHydrox"/>
</dbReference>
<dbReference type="GO" id="GO:0000987">
    <property type="term" value="F:cis-regulatory region sequence-specific DNA binding"/>
    <property type="evidence" value="ECO:0007669"/>
    <property type="project" value="TreeGrafter"/>
</dbReference>
<dbReference type="Gene3D" id="2.60.120.650">
    <property type="entry name" value="Cupin"/>
    <property type="match status" value="1"/>
</dbReference>
<gene>
    <name evidence="3" type="ORF">BQ2448_4604</name>
</gene>
<feature type="domain" description="JmjC" evidence="2">
    <location>
        <begin position="307"/>
        <end position="477"/>
    </location>
</feature>
<dbReference type="SUPFAM" id="SSF51197">
    <property type="entry name" value="Clavaminate synthase-like"/>
    <property type="match status" value="1"/>
</dbReference>
<feature type="compositionally biased region" description="Polar residues" evidence="1">
    <location>
        <begin position="33"/>
        <end position="47"/>
    </location>
</feature>
<organism evidence="3 4">
    <name type="scientific">Microbotryum intermedium</name>
    <dbReference type="NCBI Taxonomy" id="269621"/>
    <lineage>
        <taxon>Eukaryota</taxon>
        <taxon>Fungi</taxon>
        <taxon>Dikarya</taxon>
        <taxon>Basidiomycota</taxon>
        <taxon>Pucciniomycotina</taxon>
        <taxon>Microbotryomycetes</taxon>
        <taxon>Microbotryales</taxon>
        <taxon>Microbotryaceae</taxon>
        <taxon>Microbotryum</taxon>
    </lineage>
</organism>
<dbReference type="SMART" id="SM00558">
    <property type="entry name" value="JmjC"/>
    <property type="match status" value="1"/>
</dbReference>
<dbReference type="PANTHER" id="PTHR12480:SF21">
    <property type="entry name" value="JMJC DOMAIN-CONTAINING PROTEIN 8"/>
    <property type="match status" value="1"/>
</dbReference>
<dbReference type="GO" id="GO:0005634">
    <property type="term" value="C:nucleus"/>
    <property type="evidence" value="ECO:0007669"/>
    <property type="project" value="TreeGrafter"/>
</dbReference>
<dbReference type="Pfam" id="PF12937">
    <property type="entry name" value="F-box-like"/>
    <property type="match status" value="1"/>
</dbReference>
<dbReference type="InterPro" id="IPR001810">
    <property type="entry name" value="F-box_dom"/>
</dbReference>
<feature type="compositionally biased region" description="Low complexity" evidence="1">
    <location>
        <begin position="7"/>
        <end position="21"/>
    </location>
</feature>
<dbReference type="Proteomes" id="UP000198372">
    <property type="component" value="Unassembled WGS sequence"/>
</dbReference>
<reference evidence="4" key="1">
    <citation type="submission" date="2016-09" db="EMBL/GenBank/DDBJ databases">
        <authorList>
            <person name="Jeantristanb JTB J.-T."/>
            <person name="Ricardo R."/>
        </authorList>
    </citation>
    <scope>NUCLEOTIDE SEQUENCE [LARGE SCALE GENOMIC DNA]</scope>
</reference>
<name>A0A238FDJ6_9BASI</name>
<feature type="region of interest" description="Disordered" evidence="1">
    <location>
        <begin position="563"/>
        <end position="584"/>
    </location>
</feature>
<dbReference type="AlphaFoldDB" id="A0A238FDJ6"/>
<evidence type="ECO:0000313" key="3">
    <source>
        <dbReference type="EMBL" id="SCV71910.1"/>
    </source>
</evidence>
<dbReference type="Pfam" id="PF13621">
    <property type="entry name" value="Cupin_8"/>
    <property type="match status" value="1"/>
</dbReference>
<keyword evidence="4" id="KW-1185">Reference proteome</keyword>